<dbReference type="InterPro" id="IPR029063">
    <property type="entry name" value="SAM-dependent_MTases_sf"/>
</dbReference>
<dbReference type="EC" id="2.1.1.-" evidence="4"/>
<proteinExistence type="inferred from homology"/>
<dbReference type="GO" id="GO:0008168">
    <property type="term" value="F:methyltransferase activity"/>
    <property type="evidence" value="ECO:0007669"/>
    <property type="project" value="UniProtKB-UniRule"/>
</dbReference>
<name>A0A1I2W0V3_9FIRM</name>
<dbReference type="RefSeq" id="WP_092472397.1">
    <property type="nucleotide sequence ID" value="NZ_FOOX01000012.1"/>
</dbReference>
<evidence type="ECO:0000256" key="1">
    <source>
        <dbReference type="ARBA" id="ARBA00008138"/>
    </source>
</evidence>
<organism evidence="5 6">
    <name type="scientific">Desulfotruncus arcticus DSM 17038</name>
    <dbReference type="NCBI Taxonomy" id="1121424"/>
    <lineage>
        <taxon>Bacteria</taxon>
        <taxon>Bacillati</taxon>
        <taxon>Bacillota</taxon>
        <taxon>Clostridia</taxon>
        <taxon>Eubacteriales</taxon>
        <taxon>Desulfallaceae</taxon>
        <taxon>Desulfotruncus</taxon>
    </lineage>
</organism>
<comment type="similarity">
    <text evidence="1 4">Belongs to the UPF0677 family.</text>
</comment>
<accession>A0A1I2W0V3</accession>
<keyword evidence="4" id="KW-0949">S-adenosyl-L-methionine</keyword>
<gene>
    <name evidence="5" type="ORF">SAMN05660649_03218</name>
</gene>
<dbReference type="PANTHER" id="PTHR43619:SF2">
    <property type="entry name" value="S-ADENOSYL-L-METHIONINE-DEPENDENT METHYLTRANSFERASES SUPERFAMILY PROTEIN"/>
    <property type="match status" value="1"/>
</dbReference>
<dbReference type="Pfam" id="PF04072">
    <property type="entry name" value="LCM"/>
    <property type="match status" value="1"/>
</dbReference>
<dbReference type="EMBL" id="FOOX01000012">
    <property type="protein sequence ID" value="SFG93706.1"/>
    <property type="molecule type" value="Genomic_DNA"/>
</dbReference>
<evidence type="ECO:0000256" key="3">
    <source>
        <dbReference type="ARBA" id="ARBA00022679"/>
    </source>
</evidence>
<comment type="function">
    <text evidence="4">Exhibits S-adenosyl-L-methionine-dependent methyltransferase activity.</text>
</comment>
<dbReference type="AlphaFoldDB" id="A0A1I2W0V3"/>
<dbReference type="InterPro" id="IPR007213">
    <property type="entry name" value="Ppm1/Ppm2/Tcmp"/>
</dbReference>
<sequence length="308" mass="34697">MKENQGSYTALLMAYVRGYHAMHGTPKIFEDNLAYRLLKEEERAAFDRQFTPPVQFIESIDPVSAASCHDRADCLAWSMRAVPTTSQAISRSRYAEDALEEAVRQGVRQYVILGAGLDTFAFRRPEMLGQLQVFELDHPATQDFKRSRIAELGWEPPAQLHFVPVDFTRESLAAALARSSYDSRALSFFSWLGVTYYLPRQAIFDTLCSFAGITPAGSTIIFDYLDTEAFVPGKAAGRMKMAMEKCREWGEPMITGFDPAALAGDLAQQGLRLRENLSPADIEKRYFQGRTDGYYACEHVHFAWAVVE</sequence>
<dbReference type="Gene3D" id="3.40.50.150">
    <property type="entry name" value="Vaccinia Virus protein VP39"/>
    <property type="match status" value="1"/>
</dbReference>
<dbReference type="GO" id="GO:0032259">
    <property type="term" value="P:methylation"/>
    <property type="evidence" value="ECO:0007669"/>
    <property type="project" value="UniProtKB-KW"/>
</dbReference>
<keyword evidence="3 5" id="KW-0808">Transferase</keyword>
<evidence type="ECO:0000256" key="4">
    <source>
        <dbReference type="RuleBase" id="RU362030"/>
    </source>
</evidence>
<protein>
    <recommendedName>
        <fullName evidence="4">S-adenosyl-L-methionine-dependent methyltransferase</fullName>
        <ecNumber evidence="4">2.1.1.-</ecNumber>
    </recommendedName>
</protein>
<dbReference type="STRING" id="341036.SAMN05660649_03218"/>
<dbReference type="InterPro" id="IPR011610">
    <property type="entry name" value="SAM_mthyl_Trfase_ML2640-like"/>
</dbReference>
<evidence type="ECO:0000313" key="5">
    <source>
        <dbReference type="EMBL" id="SFG93706.1"/>
    </source>
</evidence>
<keyword evidence="2 4" id="KW-0489">Methyltransferase</keyword>
<evidence type="ECO:0000256" key="2">
    <source>
        <dbReference type="ARBA" id="ARBA00022603"/>
    </source>
</evidence>
<evidence type="ECO:0000313" key="6">
    <source>
        <dbReference type="Proteomes" id="UP000199337"/>
    </source>
</evidence>
<dbReference type="OrthoDB" id="9806164at2"/>
<dbReference type="NCBIfam" id="TIGR00027">
    <property type="entry name" value="mthyl_TIGR00027"/>
    <property type="match status" value="1"/>
</dbReference>
<reference evidence="6" key="1">
    <citation type="submission" date="2016-10" db="EMBL/GenBank/DDBJ databases">
        <authorList>
            <person name="Varghese N."/>
            <person name="Submissions S."/>
        </authorList>
    </citation>
    <scope>NUCLEOTIDE SEQUENCE [LARGE SCALE GENOMIC DNA]</scope>
    <source>
        <strain evidence="6">DSM 17038</strain>
    </source>
</reference>
<dbReference type="PANTHER" id="PTHR43619">
    <property type="entry name" value="S-ADENOSYL-L-METHIONINE-DEPENDENT METHYLTRANSFERASE YKTD-RELATED"/>
    <property type="match status" value="1"/>
</dbReference>
<dbReference type="SUPFAM" id="SSF53335">
    <property type="entry name" value="S-adenosyl-L-methionine-dependent methyltransferases"/>
    <property type="match status" value="1"/>
</dbReference>
<dbReference type="Proteomes" id="UP000199337">
    <property type="component" value="Unassembled WGS sequence"/>
</dbReference>
<keyword evidence="6" id="KW-1185">Reference proteome</keyword>